<dbReference type="Pfam" id="PF00055">
    <property type="entry name" value="Laminin_N"/>
    <property type="match status" value="1"/>
</dbReference>
<keyword evidence="4" id="KW-0732">Signal</keyword>
<dbReference type="InterPro" id="IPR002049">
    <property type="entry name" value="LE_dom"/>
</dbReference>
<dbReference type="Gene3D" id="2.10.25.10">
    <property type="entry name" value="Laminin"/>
    <property type="match status" value="9"/>
</dbReference>
<dbReference type="OrthoDB" id="430826at2759"/>
<dbReference type="GO" id="GO:0005576">
    <property type="term" value="C:extracellular region"/>
    <property type="evidence" value="ECO:0007669"/>
    <property type="project" value="UniProtKB-SubCell"/>
</dbReference>
<dbReference type="Pfam" id="PF00053">
    <property type="entry name" value="EGF_laminin"/>
    <property type="match status" value="10"/>
</dbReference>
<evidence type="ECO:0000256" key="10">
    <source>
        <dbReference type="PROSITE-ProRule" id="PRU00460"/>
    </source>
</evidence>
<dbReference type="EMBL" id="NEDP02000842">
    <property type="protein sequence ID" value="OWF54908.1"/>
    <property type="molecule type" value="Genomic_DNA"/>
</dbReference>
<dbReference type="GO" id="GO:0009888">
    <property type="term" value="P:tissue development"/>
    <property type="evidence" value="ECO:0007669"/>
    <property type="project" value="TreeGrafter"/>
</dbReference>
<feature type="coiled-coil region" evidence="11">
    <location>
        <begin position="1580"/>
        <end position="1637"/>
    </location>
</feature>
<dbReference type="FunFam" id="2.10.25.10:FF:000166">
    <property type="entry name" value="laminin subunit gamma-1"/>
    <property type="match status" value="1"/>
</dbReference>
<dbReference type="GO" id="GO:0009887">
    <property type="term" value="P:animal organ morphogenesis"/>
    <property type="evidence" value="ECO:0007669"/>
    <property type="project" value="TreeGrafter"/>
</dbReference>
<gene>
    <name evidence="16" type="ORF">KP79_PYT03547</name>
</gene>
<dbReference type="GO" id="GO:0042995">
    <property type="term" value="C:cell projection"/>
    <property type="evidence" value="ECO:0007669"/>
    <property type="project" value="UniProtKB-SubCell"/>
</dbReference>
<comment type="caution">
    <text evidence="10">Lacks conserved residue(s) required for the propagation of feature annotation.</text>
</comment>
<dbReference type="FunFam" id="2.10.25.10:FF:000067">
    <property type="entry name" value="Laminin subunit gamma 1"/>
    <property type="match status" value="2"/>
</dbReference>
<evidence type="ECO:0000256" key="3">
    <source>
        <dbReference type="ARBA" id="ARBA00022525"/>
    </source>
</evidence>
<dbReference type="Proteomes" id="UP000242188">
    <property type="component" value="Unassembled WGS sequence"/>
</dbReference>
<keyword evidence="9 10" id="KW-0424">Laminin EGF-like domain</keyword>
<dbReference type="SMART" id="SM00136">
    <property type="entry name" value="LamNT"/>
    <property type="match status" value="1"/>
</dbReference>
<evidence type="ECO:0000256" key="1">
    <source>
        <dbReference type="ARBA" id="ARBA00004316"/>
    </source>
</evidence>
<feature type="disulfide bond" evidence="10">
    <location>
        <begin position="993"/>
        <end position="1002"/>
    </location>
</feature>
<dbReference type="InterPro" id="IPR056863">
    <property type="entry name" value="LMN_ATRN_NET-like_EGF"/>
</dbReference>
<evidence type="ECO:0000256" key="11">
    <source>
        <dbReference type="SAM" id="Coils"/>
    </source>
</evidence>
<dbReference type="PRINTS" id="PR00011">
    <property type="entry name" value="EGFLAMININ"/>
</dbReference>
<feature type="domain" description="Laminin EGF-like" evidence="13">
    <location>
        <begin position="920"/>
        <end position="971"/>
    </location>
</feature>
<feature type="domain" description="Laminin EGF-like" evidence="13">
    <location>
        <begin position="1020"/>
        <end position="1065"/>
    </location>
</feature>
<dbReference type="SMART" id="SM00281">
    <property type="entry name" value="LamB"/>
    <property type="match status" value="1"/>
</dbReference>
<feature type="disulfide bond" evidence="10">
    <location>
        <begin position="1040"/>
        <end position="1049"/>
    </location>
</feature>
<dbReference type="Pfam" id="PF00052">
    <property type="entry name" value="Laminin_B"/>
    <property type="match status" value="1"/>
</dbReference>
<keyword evidence="5" id="KW-0677">Repeat</keyword>
<comment type="subcellular location">
    <subcellularLocation>
        <location evidence="1">Cell projection</location>
    </subcellularLocation>
    <subcellularLocation>
        <location evidence="2">Secreted</location>
    </subcellularLocation>
</comment>
<dbReference type="Gene3D" id="2.60.120.260">
    <property type="entry name" value="Galactose-binding domain-like"/>
    <property type="match status" value="1"/>
</dbReference>
<feature type="domain" description="Laminin EGF-like" evidence="13">
    <location>
        <begin position="972"/>
        <end position="1019"/>
    </location>
</feature>
<feature type="compositionally biased region" description="Polar residues" evidence="12">
    <location>
        <begin position="1472"/>
        <end position="1485"/>
    </location>
</feature>
<dbReference type="InterPro" id="IPR000034">
    <property type="entry name" value="Laminin_IV"/>
</dbReference>
<organism evidence="16 17">
    <name type="scientific">Mizuhopecten yessoensis</name>
    <name type="common">Japanese scallop</name>
    <name type="synonym">Patinopecten yessoensis</name>
    <dbReference type="NCBI Taxonomy" id="6573"/>
    <lineage>
        <taxon>Eukaryota</taxon>
        <taxon>Metazoa</taxon>
        <taxon>Spiralia</taxon>
        <taxon>Lophotrochozoa</taxon>
        <taxon>Mollusca</taxon>
        <taxon>Bivalvia</taxon>
        <taxon>Autobranchia</taxon>
        <taxon>Pteriomorphia</taxon>
        <taxon>Pectinida</taxon>
        <taxon>Pectinoidea</taxon>
        <taxon>Pectinidae</taxon>
        <taxon>Mizuhopecten</taxon>
    </lineage>
</organism>
<keyword evidence="6 10" id="KW-1015">Disulfide bond</keyword>
<dbReference type="SUPFAM" id="SSF58104">
    <property type="entry name" value="Methyl-accepting chemotaxis protein (MCP) signaling domain"/>
    <property type="match status" value="1"/>
</dbReference>
<evidence type="ECO:0000256" key="8">
    <source>
        <dbReference type="ARBA" id="ARBA00023273"/>
    </source>
</evidence>
<keyword evidence="17" id="KW-1185">Reference proteome</keyword>
<feature type="disulfide bond" evidence="10">
    <location>
        <begin position="972"/>
        <end position="984"/>
    </location>
</feature>
<feature type="disulfide bond" evidence="10">
    <location>
        <begin position="428"/>
        <end position="440"/>
    </location>
</feature>
<dbReference type="PANTHER" id="PTHR10574">
    <property type="entry name" value="NETRIN/LAMININ-RELATED"/>
    <property type="match status" value="1"/>
</dbReference>
<dbReference type="FunFam" id="2.10.25.10:FF:000090">
    <property type="entry name" value="laminin subunit alpha"/>
    <property type="match status" value="1"/>
</dbReference>
<feature type="disulfide bond" evidence="10">
    <location>
        <begin position="501"/>
        <end position="510"/>
    </location>
</feature>
<feature type="domain" description="Laminin EGF-like" evidence="13">
    <location>
        <begin position="475"/>
        <end position="530"/>
    </location>
</feature>
<keyword evidence="11" id="KW-0175">Coiled coil</keyword>
<feature type="disulfide bond" evidence="10">
    <location>
        <begin position="1020"/>
        <end position="1032"/>
    </location>
</feature>
<evidence type="ECO:0000259" key="15">
    <source>
        <dbReference type="PROSITE" id="PS51117"/>
    </source>
</evidence>
<feature type="domain" description="Laminin N-terminal" evidence="15">
    <location>
        <begin position="73"/>
        <end position="312"/>
    </location>
</feature>
<protein>
    <submittedName>
        <fullName evidence="16">Laminin subunit gamma-1</fullName>
    </submittedName>
</protein>
<dbReference type="InterPro" id="IPR000742">
    <property type="entry name" value="EGF"/>
</dbReference>
<evidence type="ECO:0000259" key="14">
    <source>
        <dbReference type="PROSITE" id="PS51115"/>
    </source>
</evidence>
<feature type="disulfide bond" evidence="10">
    <location>
        <begin position="944"/>
        <end position="953"/>
    </location>
</feature>
<dbReference type="PANTHER" id="PTHR10574:SF435">
    <property type="entry name" value="LAMININ SUBUNIT GAMMA-1"/>
    <property type="match status" value="1"/>
</dbReference>
<feature type="domain" description="Laminin EGF-like" evidence="13">
    <location>
        <begin position="762"/>
        <end position="810"/>
    </location>
</feature>
<dbReference type="FunFam" id="2.60.120.260:FF:000018">
    <property type="entry name" value="Laminin subunit gamma 1"/>
    <property type="match status" value="1"/>
</dbReference>
<evidence type="ECO:0000256" key="7">
    <source>
        <dbReference type="ARBA" id="ARBA00023180"/>
    </source>
</evidence>
<dbReference type="CDD" id="cd00055">
    <property type="entry name" value="EGF_Lam"/>
    <property type="match status" value="9"/>
</dbReference>
<feature type="coiled-coil region" evidence="11">
    <location>
        <begin position="1159"/>
        <end position="1193"/>
    </location>
</feature>
<evidence type="ECO:0000256" key="9">
    <source>
        <dbReference type="ARBA" id="ARBA00023292"/>
    </source>
</evidence>
<feature type="region of interest" description="Disordered" evidence="12">
    <location>
        <begin position="1472"/>
        <end position="1492"/>
    </location>
</feature>
<dbReference type="STRING" id="6573.A0A210R1K9"/>
<proteinExistence type="predicted"/>
<keyword evidence="7" id="KW-0325">Glycoprotein</keyword>
<name>A0A210R1K9_MIZYE</name>
<feature type="domain" description="Laminin EGF-like" evidence="13">
    <location>
        <begin position="428"/>
        <end position="474"/>
    </location>
</feature>
<evidence type="ECO:0000256" key="12">
    <source>
        <dbReference type="SAM" id="MobiDB-lite"/>
    </source>
</evidence>
<feature type="disulfide bond" evidence="10">
    <location>
        <begin position="448"/>
        <end position="457"/>
    </location>
</feature>
<evidence type="ECO:0000256" key="5">
    <source>
        <dbReference type="ARBA" id="ARBA00022737"/>
    </source>
</evidence>
<evidence type="ECO:0000256" key="4">
    <source>
        <dbReference type="ARBA" id="ARBA00022729"/>
    </source>
</evidence>
<dbReference type="InterPro" id="IPR050440">
    <property type="entry name" value="Laminin/Netrin_ECM"/>
</dbReference>
<evidence type="ECO:0000256" key="2">
    <source>
        <dbReference type="ARBA" id="ARBA00004613"/>
    </source>
</evidence>
<evidence type="ECO:0000313" key="17">
    <source>
        <dbReference type="Proteomes" id="UP000242188"/>
    </source>
</evidence>
<feature type="domain" description="Laminin IV type A" evidence="14">
    <location>
        <begin position="557"/>
        <end position="727"/>
    </location>
</feature>
<dbReference type="SMART" id="SM00181">
    <property type="entry name" value="EGF"/>
    <property type="match status" value="4"/>
</dbReference>
<dbReference type="PROSITE" id="PS01248">
    <property type="entry name" value="EGF_LAM_1"/>
    <property type="match status" value="4"/>
</dbReference>
<dbReference type="Pfam" id="PF24973">
    <property type="entry name" value="EGF_LMN_ATRN"/>
    <property type="match status" value="1"/>
</dbReference>
<feature type="disulfide bond" evidence="10">
    <location>
        <begin position="780"/>
        <end position="789"/>
    </location>
</feature>
<feature type="disulfide bond" evidence="10">
    <location>
        <begin position="974"/>
        <end position="991"/>
    </location>
</feature>
<evidence type="ECO:0000259" key="13">
    <source>
        <dbReference type="PROSITE" id="PS50027"/>
    </source>
</evidence>
<dbReference type="InterPro" id="IPR008211">
    <property type="entry name" value="Laminin_N"/>
</dbReference>
<comment type="caution">
    <text evidence="16">The sequence shown here is derived from an EMBL/GenBank/DDBJ whole genome shotgun (WGS) entry which is preliminary data.</text>
</comment>
<keyword evidence="3" id="KW-0964">Secreted</keyword>
<reference evidence="16 17" key="1">
    <citation type="journal article" date="2017" name="Nat. Ecol. Evol.">
        <title>Scallop genome provides insights into evolution of bilaterian karyotype and development.</title>
        <authorList>
            <person name="Wang S."/>
            <person name="Zhang J."/>
            <person name="Jiao W."/>
            <person name="Li J."/>
            <person name="Xun X."/>
            <person name="Sun Y."/>
            <person name="Guo X."/>
            <person name="Huan P."/>
            <person name="Dong B."/>
            <person name="Zhang L."/>
            <person name="Hu X."/>
            <person name="Sun X."/>
            <person name="Wang J."/>
            <person name="Zhao C."/>
            <person name="Wang Y."/>
            <person name="Wang D."/>
            <person name="Huang X."/>
            <person name="Wang R."/>
            <person name="Lv J."/>
            <person name="Li Y."/>
            <person name="Zhang Z."/>
            <person name="Liu B."/>
            <person name="Lu W."/>
            <person name="Hui Y."/>
            <person name="Liang J."/>
            <person name="Zhou Z."/>
            <person name="Hou R."/>
            <person name="Li X."/>
            <person name="Liu Y."/>
            <person name="Li H."/>
            <person name="Ning X."/>
            <person name="Lin Y."/>
            <person name="Zhao L."/>
            <person name="Xing Q."/>
            <person name="Dou J."/>
            <person name="Li Y."/>
            <person name="Mao J."/>
            <person name="Guo H."/>
            <person name="Dou H."/>
            <person name="Li T."/>
            <person name="Mu C."/>
            <person name="Jiang W."/>
            <person name="Fu Q."/>
            <person name="Fu X."/>
            <person name="Miao Y."/>
            <person name="Liu J."/>
            <person name="Yu Q."/>
            <person name="Li R."/>
            <person name="Liao H."/>
            <person name="Li X."/>
            <person name="Kong Y."/>
            <person name="Jiang Z."/>
            <person name="Chourrout D."/>
            <person name="Li R."/>
            <person name="Bao Z."/>
        </authorList>
    </citation>
    <scope>NUCLEOTIDE SEQUENCE [LARGE SCALE GENOMIC DNA]</scope>
    <source>
        <strain evidence="16 17">PY_sf001</strain>
    </source>
</reference>
<dbReference type="SMART" id="SM00180">
    <property type="entry name" value="EGF_Lam"/>
    <property type="match status" value="10"/>
</dbReference>
<dbReference type="FunFam" id="2.10.25.10:FF:000224">
    <property type="entry name" value="Usherin"/>
    <property type="match status" value="1"/>
</dbReference>
<keyword evidence="8" id="KW-0966">Cell projection</keyword>
<dbReference type="PROSITE" id="PS51115">
    <property type="entry name" value="LAMININ_IVA"/>
    <property type="match status" value="1"/>
</dbReference>
<dbReference type="FunFam" id="2.10.25.10:FF:000580">
    <property type="entry name" value="Wing blister, isoform B"/>
    <property type="match status" value="1"/>
</dbReference>
<sequence length="1657" mass="182269">MADGARAVKSLSASSRSCGLVLTTGTMARLTLIVLCVGIMTHVTLGDEGLDLDEIERENVAAGSRDCYDANGRPQRCMPEFVNAAYNLDVEASNTCGVSRPIEYCLQTGATRVRKSCHQCNDADPSLRHPPHYMTDFSNNRNWTWWQSETMLQGMQYPNVVNLTLDLKKAYDITYVRLRFHSPRPESFAIYKRTSKKSNWTPYQFYSASCYSTYNLPRKTVITYENEDQAICTDYYSDISPLTGASVPFSTLEGRPSAFEFEESQKLQEWVTATDIKIVLTRMNTFGDEVFGDPQVLKSYFYAISDLAVGARCKCNGHASGCRKVEVDGDIELVCNCHHNTTGNNCEQCLPTHNDRPWGRATERNAQECLRCDCNGKADGCYFDQDLFAQTGHGGYCIDCRDNTDGPKCERCKDNHYRRPEDNMCTPCNCNPLGSEDLQCDSIGRCQCKPGVTSEKCDRCEVGHFDFDQYGCKPCSCDLAGSLVVVNNFPTCNPLDGNCECKELVEGRTCDRCKVGYFNLNTDNEFGCTSCFCYGHSDDCSSAAGYYARSITSDFETGKQRWTAADRANNVIETSYNGILQNIGASADDDQPVYFLAPARYLGDQRFSFNHYLTFDLRIGQERPRPLAVDIVLEGSGQRISTAIYTQSNPMPSIQSQTYRFRLHQHPNYQWTPRLQPRDFIAILSNLTAIKIRATYSDGGVGFLDNVRLDTASLGSNGGEEAPWVEQCTCPEGYVGQFCESCAAGYMRSPVYGGPFSSCVPCQCNSHSQSCAPDSGRCRCEHNTEGQNCERCIKGYYGNPLQGTTDDCQMCPCPNGGACEQLPGGDVVCTECDEGHGGNLCDICLDGYYGDPAGLSGGARPCVKCFCNENVDTNAVGNCDRTTGECLKCIYNTAGFSCGACLPSYYGNALAEEKGDCQACNCYPPGTLNTGGLLCDPTIGQCPCLPHVVGRKCDACEAGYWNLDSGAGCEACDCLPMGSLNNTCQVAGGQCQCKPGVTGRQCDQCKPFYYGFSDTGCTACNCDPEGSTNLQCDNSGNCACQPNIEGQHCDRCKENKYNITAGCLDCPACYSLVQDRVNAHRNKLTDLNNLIINIGNNPSAFNDTEFLSYMNQVNDSVIMLLDEARGAVSDNGTLGRQLSELKMAVKDVLASAGVITSNIHSAEQSSRDSEQDVQQAQNAINRAEQTLQAAETYIDMEGRKALQQAQNALNQFGQQSAQMTEIANKARNESMKQKEEADRIEGIANMALNMSRDARRMAEETLRVPDQTKDDIQRLAQQYEETDRLYNRTKLFADNVKERAKEAYEEALELYADATKIKLPNIDVPTLIGNTSQIKAEASDIKEEAERLIQQNKQLLEDVDSQKGEANALLKSVMGKQQRIDELLAEVDAARAMAREAVDKAEKTLQEANNTLQTLLAFDKDVQNSKGEADAALQKIPQIQDMIQEAENKTKEASDALTGAENDANMALSLARQAQDTAQNASQAASRIRAEADVTKDRAMDLKDEADNLAGQVNTTDVKLTNLESQADEDSRLIDEALQKAAQAKNDAKNVSEQVIAALGTVQNISRLLGQLDDVDIAKLDALQAALDNAEQELIDADLDNQYMKLEKANDEIKRLVAEHENDYNMLKEDVDNIEQIKLSLPDGCFKNIDIESPPGQ</sequence>
<accession>A0A210R1K9</accession>
<dbReference type="PROSITE" id="PS51117">
    <property type="entry name" value="LAMININ_NTER"/>
    <property type="match status" value="1"/>
</dbReference>
<dbReference type="PROSITE" id="PS50027">
    <property type="entry name" value="EGF_LAM_2"/>
    <property type="match status" value="6"/>
</dbReference>
<dbReference type="SUPFAM" id="SSF57196">
    <property type="entry name" value="EGF/Laminin"/>
    <property type="match status" value="9"/>
</dbReference>
<dbReference type="FunFam" id="2.10.25.10:FF:000051">
    <property type="entry name" value="Laminin subunit alpha 4"/>
    <property type="match status" value="1"/>
</dbReference>
<evidence type="ECO:0000313" key="16">
    <source>
        <dbReference type="EMBL" id="OWF54908.1"/>
    </source>
</evidence>
<evidence type="ECO:0000256" key="6">
    <source>
        <dbReference type="ARBA" id="ARBA00023157"/>
    </source>
</evidence>